<organism evidence="1 2">
    <name type="scientific">Cardiocondyla obscurior</name>
    <dbReference type="NCBI Taxonomy" id="286306"/>
    <lineage>
        <taxon>Eukaryota</taxon>
        <taxon>Metazoa</taxon>
        <taxon>Ecdysozoa</taxon>
        <taxon>Arthropoda</taxon>
        <taxon>Hexapoda</taxon>
        <taxon>Insecta</taxon>
        <taxon>Pterygota</taxon>
        <taxon>Neoptera</taxon>
        <taxon>Endopterygota</taxon>
        <taxon>Hymenoptera</taxon>
        <taxon>Apocrita</taxon>
        <taxon>Aculeata</taxon>
        <taxon>Formicoidea</taxon>
        <taxon>Formicidae</taxon>
        <taxon>Myrmicinae</taxon>
        <taxon>Cardiocondyla</taxon>
    </lineage>
</organism>
<sequence length="166" mass="19426">MRPRGRARARGIIEIYNIKVLKIKDVTLMAFKVRRADISFARVYADNYFSIDNNPVEWGIFIIARTENDYYIIVGLRNCVGCNNTLTRRYPCVHVLIRARGILRGGRNKVKHVKTHFRTPTRGDKKSEWRHASPRASWDRTLLLVCFNLRFDVHTSHVCARVRTLQ</sequence>
<evidence type="ECO:0008006" key="3">
    <source>
        <dbReference type="Google" id="ProtNLM"/>
    </source>
</evidence>
<proteinExistence type="predicted"/>
<dbReference type="EMBL" id="JADYXP020000018">
    <property type="protein sequence ID" value="KAL0106263.1"/>
    <property type="molecule type" value="Genomic_DNA"/>
</dbReference>
<accession>A0AAW2ESE0</accession>
<evidence type="ECO:0000313" key="1">
    <source>
        <dbReference type="EMBL" id="KAL0106263.1"/>
    </source>
</evidence>
<keyword evidence="2" id="KW-1185">Reference proteome</keyword>
<gene>
    <name evidence="1" type="ORF">PUN28_016167</name>
</gene>
<protein>
    <recommendedName>
        <fullName evidence="3">SWIM-type domain-containing protein</fullName>
    </recommendedName>
</protein>
<evidence type="ECO:0000313" key="2">
    <source>
        <dbReference type="Proteomes" id="UP001430953"/>
    </source>
</evidence>
<dbReference type="AlphaFoldDB" id="A0AAW2ESE0"/>
<reference evidence="1 2" key="1">
    <citation type="submission" date="2023-03" db="EMBL/GenBank/DDBJ databases">
        <title>High recombination rates correlate with genetic variation in Cardiocondyla obscurior ants.</title>
        <authorList>
            <person name="Errbii M."/>
        </authorList>
    </citation>
    <scope>NUCLEOTIDE SEQUENCE [LARGE SCALE GENOMIC DNA]</scope>
    <source>
        <strain evidence="1">Alpha-2009</strain>
        <tissue evidence="1">Whole body</tissue>
    </source>
</reference>
<dbReference type="Proteomes" id="UP001430953">
    <property type="component" value="Unassembled WGS sequence"/>
</dbReference>
<comment type="caution">
    <text evidence="1">The sequence shown here is derived from an EMBL/GenBank/DDBJ whole genome shotgun (WGS) entry which is preliminary data.</text>
</comment>
<name>A0AAW2ESE0_9HYME</name>